<dbReference type="Gene3D" id="1.10.3210.10">
    <property type="entry name" value="Hypothetical protein af1432"/>
    <property type="match status" value="2"/>
</dbReference>
<accession>A0A1Z5HXM0</accession>
<dbReference type="InterPro" id="IPR003607">
    <property type="entry name" value="HD/PDEase_dom"/>
</dbReference>
<organism evidence="2 3">
    <name type="scientific">Calderihabitans maritimus</name>
    <dbReference type="NCBI Taxonomy" id="1246530"/>
    <lineage>
        <taxon>Bacteria</taxon>
        <taxon>Bacillati</taxon>
        <taxon>Bacillota</taxon>
        <taxon>Clostridia</taxon>
        <taxon>Neomoorellales</taxon>
        <taxon>Calderihabitantaceae</taxon>
        <taxon>Calderihabitans</taxon>
    </lineage>
</organism>
<comment type="caution">
    <text evidence="2">The sequence shown here is derived from an EMBL/GenBank/DDBJ whole genome shotgun (WGS) entry which is preliminary data.</text>
</comment>
<dbReference type="Proteomes" id="UP000197032">
    <property type="component" value="Unassembled WGS sequence"/>
</dbReference>
<dbReference type="PANTHER" id="PTHR45228">
    <property type="entry name" value="CYCLIC DI-GMP PHOSPHODIESTERASE TM_0186-RELATED"/>
    <property type="match status" value="1"/>
</dbReference>
<evidence type="ECO:0000259" key="1">
    <source>
        <dbReference type="PROSITE" id="PS51832"/>
    </source>
</evidence>
<dbReference type="AlphaFoldDB" id="A0A1Z5HXM0"/>
<gene>
    <name evidence="2" type="ORF">KKC1_33820</name>
</gene>
<dbReference type="OrthoDB" id="10822at2"/>
<evidence type="ECO:0000313" key="2">
    <source>
        <dbReference type="EMBL" id="GAW94272.1"/>
    </source>
</evidence>
<evidence type="ECO:0000313" key="3">
    <source>
        <dbReference type="Proteomes" id="UP000197032"/>
    </source>
</evidence>
<protein>
    <submittedName>
        <fullName evidence="2">HD-GYP domain-containing protein</fullName>
    </submittedName>
</protein>
<dbReference type="PROSITE" id="PS51832">
    <property type="entry name" value="HD_GYP"/>
    <property type="match status" value="2"/>
</dbReference>
<keyword evidence="3" id="KW-1185">Reference proteome</keyword>
<name>A0A1Z5HXM0_9FIRM</name>
<proteinExistence type="predicted"/>
<dbReference type="SMART" id="SM00471">
    <property type="entry name" value="HDc"/>
    <property type="match status" value="2"/>
</dbReference>
<dbReference type="SUPFAM" id="SSF109604">
    <property type="entry name" value="HD-domain/PDEase-like"/>
    <property type="match status" value="2"/>
</dbReference>
<dbReference type="CDD" id="cd00077">
    <property type="entry name" value="HDc"/>
    <property type="match status" value="2"/>
</dbReference>
<reference evidence="3" key="1">
    <citation type="journal article" date="2017" name="Appl. Environ. Microbiol.">
        <title>Genomic analysis of Calderihabitans maritimus KKC1, a thermophilic hydrogenogenic carboxydotrophic bacterium isolated from marine sediment.</title>
        <authorList>
            <person name="Omae K."/>
            <person name="Yoneda Y."/>
            <person name="Fukuyama Y."/>
            <person name="Yoshida T."/>
            <person name="Sako Y."/>
        </authorList>
    </citation>
    <scope>NUCLEOTIDE SEQUENCE [LARGE SCALE GENOMIC DNA]</scope>
    <source>
        <strain evidence="3">KKC1</strain>
    </source>
</reference>
<dbReference type="InterPro" id="IPR052020">
    <property type="entry name" value="Cyclic_di-GMP/3'3'-cGAMP_PDE"/>
</dbReference>
<dbReference type="EMBL" id="BDGJ01000207">
    <property type="protein sequence ID" value="GAW94272.1"/>
    <property type="molecule type" value="Genomic_DNA"/>
</dbReference>
<feature type="domain" description="HD-GYP" evidence="1">
    <location>
        <begin position="209"/>
        <end position="405"/>
    </location>
</feature>
<dbReference type="Pfam" id="PF01966">
    <property type="entry name" value="HD"/>
    <property type="match status" value="1"/>
</dbReference>
<dbReference type="Pfam" id="PF13487">
    <property type="entry name" value="HD_5"/>
    <property type="match status" value="1"/>
</dbReference>
<sequence>MKKAIDLVRLMGALSLCLDFCSRGLDRHHQRVAFIGLTLAKELGLSAEEVNLLFVASIIHDSGVSTWRDKYKLEEFDVHNPWEHCRRGYELLSQVSFLKSAANIILCHHDRWAGSNPSRREGCEIPLAARIIHLCDRVDILLQPERHILEQRDEIVQQLDKLSGKIFDPELVAAFKDVSRRESFWLDLTSPFMLRRLQELPAVPVLFIDQQGLRELAELFAAVIDAKSPFTLRHSYRVSAVAGALAAELGFSPEEVSKIEIAGLLHDLGKLSVPDNILEKPGPLTHKEFSVMKQHPYYTCRILEEAGDLQPITEWASFHHEKLNGQGYPFCKKGPQLSLGARIIAVSDVFTALREVRPYRPAMKRPEIENILINQASTGALDTKVVEALLDNYERLEEVWARKPLVAVY</sequence>
<dbReference type="RefSeq" id="WP_088555255.1">
    <property type="nucleotide sequence ID" value="NZ_BDGJ01000207.1"/>
</dbReference>
<dbReference type="InterPro" id="IPR037522">
    <property type="entry name" value="HD_GYP_dom"/>
</dbReference>
<feature type="domain" description="HD-GYP" evidence="1">
    <location>
        <begin position="3"/>
        <end position="191"/>
    </location>
</feature>
<dbReference type="InterPro" id="IPR006674">
    <property type="entry name" value="HD_domain"/>
</dbReference>